<dbReference type="EMBL" id="DS547122">
    <property type="protein sequence ID" value="EDR03703.1"/>
    <property type="molecule type" value="Genomic_DNA"/>
</dbReference>
<keyword evidence="5" id="KW-1185">Reference proteome</keyword>
<evidence type="ECO:0000256" key="2">
    <source>
        <dbReference type="SAM" id="MobiDB-lite"/>
    </source>
</evidence>
<evidence type="ECO:0000313" key="4">
    <source>
        <dbReference type="EMBL" id="EDR03703.1"/>
    </source>
</evidence>
<dbReference type="InParanoid" id="B0DNS2"/>
<evidence type="ECO:0000313" key="5">
    <source>
        <dbReference type="Proteomes" id="UP000001194"/>
    </source>
</evidence>
<reference evidence="4 5" key="1">
    <citation type="journal article" date="2008" name="Nature">
        <title>The genome of Laccaria bicolor provides insights into mycorrhizal symbiosis.</title>
        <authorList>
            <person name="Martin F."/>
            <person name="Aerts A."/>
            <person name="Ahren D."/>
            <person name="Brun A."/>
            <person name="Danchin E.G.J."/>
            <person name="Duchaussoy F."/>
            <person name="Gibon J."/>
            <person name="Kohler A."/>
            <person name="Lindquist E."/>
            <person name="Pereda V."/>
            <person name="Salamov A."/>
            <person name="Shapiro H.J."/>
            <person name="Wuyts J."/>
            <person name="Blaudez D."/>
            <person name="Buee M."/>
            <person name="Brokstein P."/>
            <person name="Canbaeck B."/>
            <person name="Cohen D."/>
            <person name="Courty P.E."/>
            <person name="Coutinho P.M."/>
            <person name="Delaruelle C."/>
            <person name="Detter J.C."/>
            <person name="Deveau A."/>
            <person name="DiFazio S."/>
            <person name="Duplessis S."/>
            <person name="Fraissinet-Tachet L."/>
            <person name="Lucic E."/>
            <person name="Frey-Klett P."/>
            <person name="Fourrey C."/>
            <person name="Feussner I."/>
            <person name="Gay G."/>
            <person name="Grimwood J."/>
            <person name="Hoegger P.J."/>
            <person name="Jain P."/>
            <person name="Kilaru S."/>
            <person name="Labbe J."/>
            <person name="Lin Y.C."/>
            <person name="Legue V."/>
            <person name="Le Tacon F."/>
            <person name="Marmeisse R."/>
            <person name="Melayah D."/>
            <person name="Montanini B."/>
            <person name="Muratet M."/>
            <person name="Nehls U."/>
            <person name="Niculita-Hirzel H."/>
            <person name="Oudot-Le Secq M.P."/>
            <person name="Peter M."/>
            <person name="Quesneville H."/>
            <person name="Rajashekar B."/>
            <person name="Reich M."/>
            <person name="Rouhier N."/>
            <person name="Schmutz J."/>
            <person name="Yin T."/>
            <person name="Chalot M."/>
            <person name="Henrissat B."/>
            <person name="Kuees U."/>
            <person name="Lucas S."/>
            <person name="Van de Peer Y."/>
            <person name="Podila G.K."/>
            <person name="Polle A."/>
            <person name="Pukkila P.J."/>
            <person name="Richardson P.M."/>
            <person name="Rouze P."/>
            <person name="Sanders I.R."/>
            <person name="Stajich J.E."/>
            <person name="Tunlid A."/>
            <person name="Tuskan G."/>
            <person name="Grigoriev I.V."/>
        </authorList>
    </citation>
    <scope>NUCLEOTIDE SEQUENCE [LARGE SCALE GENOMIC DNA]</scope>
    <source>
        <strain evidence="5">S238N-H82 / ATCC MYA-4686</strain>
    </source>
</reference>
<feature type="region of interest" description="Disordered" evidence="2">
    <location>
        <begin position="1"/>
        <end position="22"/>
    </location>
</feature>
<dbReference type="RefSeq" id="XP_001885556.1">
    <property type="nucleotide sequence ID" value="XM_001885521.1"/>
</dbReference>
<accession>B0DNS2</accession>
<gene>
    <name evidence="4" type="ORF">LACBIDRAFT_306810</name>
</gene>
<evidence type="ECO:0000259" key="3">
    <source>
        <dbReference type="Pfam" id="PF08593"/>
    </source>
</evidence>
<protein>
    <submittedName>
        <fullName evidence="4">Predicted protein</fullName>
    </submittedName>
</protein>
<dbReference type="InterPro" id="IPR013902">
    <property type="entry name" value="Mug135-like_C"/>
</dbReference>
<name>B0DNS2_LACBS</name>
<dbReference type="HOGENOM" id="CLU_084531_0_0_1"/>
<dbReference type="GeneID" id="6081178"/>
<evidence type="ECO:0000256" key="1">
    <source>
        <dbReference type="ARBA" id="ARBA00005788"/>
    </source>
</evidence>
<comment type="similarity">
    <text evidence="1">Belongs to the UPF0612 family.</text>
</comment>
<dbReference type="OrthoDB" id="3230244at2759"/>
<feature type="domain" description="Mug135-like C-terminal" evidence="3">
    <location>
        <begin position="121"/>
        <end position="198"/>
    </location>
</feature>
<organism evidence="5">
    <name type="scientific">Laccaria bicolor (strain S238N-H82 / ATCC MYA-4686)</name>
    <name type="common">Bicoloured deceiver</name>
    <name type="synonym">Laccaria laccata var. bicolor</name>
    <dbReference type="NCBI Taxonomy" id="486041"/>
    <lineage>
        <taxon>Eukaryota</taxon>
        <taxon>Fungi</taxon>
        <taxon>Dikarya</taxon>
        <taxon>Basidiomycota</taxon>
        <taxon>Agaricomycotina</taxon>
        <taxon>Agaricomycetes</taxon>
        <taxon>Agaricomycetidae</taxon>
        <taxon>Agaricales</taxon>
        <taxon>Agaricineae</taxon>
        <taxon>Hydnangiaceae</taxon>
        <taxon>Laccaria</taxon>
    </lineage>
</organism>
<sequence>MPIDVPDQPNGAQLPPQPNDPPTLTDLCNALMYNHRLRLSHRKEPLYHSSFNFSLTCLFRSELELDCMNQNFASSDDVGRGVMYQAKLIQAYAGQDVEAPAWFAPALAACLAPVTRVAHRAYNLSCGDGRSRHFQVLPFVDGTLPTAEPHNLPALTNVDKVNGLTGPQATAYLAGYGLPHQQNIDLRKRAIRSEIGCTAM</sequence>
<proteinExistence type="inferred from homology"/>
<dbReference type="AlphaFoldDB" id="B0DNS2"/>
<dbReference type="Proteomes" id="UP000001194">
    <property type="component" value="Unassembled WGS sequence"/>
</dbReference>
<dbReference type="KEGG" id="lbc:LACBIDRAFT_306810"/>
<dbReference type="Pfam" id="PF08593">
    <property type="entry name" value="Mug135_C"/>
    <property type="match status" value="1"/>
</dbReference>